<name>A0A2M7QFB2_9BACT</name>
<feature type="domain" description="Zinc-ribbon" evidence="2">
    <location>
        <begin position="7"/>
        <end position="27"/>
    </location>
</feature>
<gene>
    <name evidence="3" type="ORF">COY90_00095</name>
</gene>
<dbReference type="Proteomes" id="UP000230108">
    <property type="component" value="Unassembled WGS sequence"/>
</dbReference>
<dbReference type="Pfam" id="PF13240">
    <property type="entry name" value="Zn_Ribbon_1"/>
    <property type="match status" value="1"/>
</dbReference>
<accession>A0A2M7QFB2</accession>
<keyword evidence="1" id="KW-1133">Transmembrane helix</keyword>
<dbReference type="EMBL" id="PFLF01000003">
    <property type="protein sequence ID" value="PIY69543.1"/>
    <property type="molecule type" value="Genomic_DNA"/>
</dbReference>
<feature type="transmembrane region" description="Helical" evidence="1">
    <location>
        <begin position="71"/>
        <end position="89"/>
    </location>
</feature>
<protein>
    <recommendedName>
        <fullName evidence="2">Zinc-ribbon domain-containing protein</fullName>
    </recommendedName>
</protein>
<dbReference type="AlphaFoldDB" id="A0A2M7QFB2"/>
<proteinExistence type="predicted"/>
<evidence type="ECO:0000259" key="2">
    <source>
        <dbReference type="Pfam" id="PF13240"/>
    </source>
</evidence>
<comment type="caution">
    <text evidence="3">The sequence shown here is derived from an EMBL/GenBank/DDBJ whole genome shotgun (WGS) entry which is preliminary data.</text>
</comment>
<evidence type="ECO:0000256" key="1">
    <source>
        <dbReference type="SAM" id="Phobius"/>
    </source>
</evidence>
<reference evidence="4" key="1">
    <citation type="submission" date="2017-09" db="EMBL/GenBank/DDBJ databases">
        <title>Depth-based differentiation of microbial function through sediment-hosted aquifers and enrichment of novel symbionts in the deep terrestrial subsurface.</title>
        <authorList>
            <person name="Probst A.J."/>
            <person name="Ladd B."/>
            <person name="Jarett J.K."/>
            <person name="Geller-Mcgrath D.E."/>
            <person name="Sieber C.M.K."/>
            <person name="Emerson J.B."/>
            <person name="Anantharaman K."/>
            <person name="Thomas B.C."/>
            <person name="Malmstrom R."/>
            <person name="Stieglmeier M."/>
            <person name="Klingl A."/>
            <person name="Woyke T."/>
            <person name="Ryan C.M."/>
            <person name="Banfield J.F."/>
        </authorList>
    </citation>
    <scope>NUCLEOTIDE SEQUENCE [LARGE SCALE GENOMIC DNA]</scope>
</reference>
<evidence type="ECO:0000313" key="4">
    <source>
        <dbReference type="Proteomes" id="UP000230108"/>
    </source>
</evidence>
<sequence>MSDTNICSTCHAMLQPEWYFCPHCGKPSKEQIPNISFFKQMLIYFVSFFLAPLGLMWGIKFVKYNDQKVRIVGIIAIILTVLSFILMAIKFKGFMDQYRGVINNIQSVNSIQKLLQ</sequence>
<feature type="transmembrane region" description="Helical" evidence="1">
    <location>
        <begin position="41"/>
        <end position="59"/>
    </location>
</feature>
<organism evidence="3 4">
    <name type="scientific">Candidatus Roizmanbacteria bacterium CG_4_10_14_0_8_um_filter_39_9</name>
    <dbReference type="NCBI Taxonomy" id="1974829"/>
    <lineage>
        <taxon>Bacteria</taxon>
        <taxon>Candidatus Roizmaniibacteriota</taxon>
    </lineage>
</organism>
<keyword evidence="1" id="KW-0812">Transmembrane</keyword>
<evidence type="ECO:0000313" key="3">
    <source>
        <dbReference type="EMBL" id="PIY69543.1"/>
    </source>
</evidence>
<dbReference type="InterPro" id="IPR026870">
    <property type="entry name" value="Zinc_ribbon_dom"/>
</dbReference>
<keyword evidence="1" id="KW-0472">Membrane</keyword>